<reference evidence="6" key="1">
    <citation type="submission" date="2014-08" db="EMBL/GenBank/DDBJ databases">
        <authorList>
            <person name="Sharma Rahul"/>
            <person name="Thines Marco"/>
        </authorList>
    </citation>
    <scope>NUCLEOTIDE SEQUENCE</scope>
</reference>
<dbReference type="GO" id="GO:0048471">
    <property type="term" value="C:perinuclear region of cytoplasm"/>
    <property type="evidence" value="ECO:0007669"/>
    <property type="project" value="TreeGrafter"/>
</dbReference>
<dbReference type="EMBL" id="LN483142">
    <property type="protein sequence ID" value="CED83288.1"/>
    <property type="molecule type" value="Genomic_DNA"/>
</dbReference>
<dbReference type="GO" id="GO:0006913">
    <property type="term" value="P:nucleocytoplasmic transport"/>
    <property type="evidence" value="ECO:0007669"/>
    <property type="project" value="TreeGrafter"/>
</dbReference>
<feature type="compositionally biased region" description="Low complexity" evidence="5">
    <location>
        <begin position="1236"/>
        <end position="1252"/>
    </location>
</feature>
<dbReference type="GO" id="GO:0005096">
    <property type="term" value="F:GTPase activator activity"/>
    <property type="evidence" value="ECO:0007669"/>
    <property type="project" value="UniProtKB-KW"/>
</dbReference>
<dbReference type="Gene3D" id="3.80.10.10">
    <property type="entry name" value="Ribonuclease Inhibitor"/>
    <property type="match status" value="3"/>
</dbReference>
<feature type="compositionally biased region" description="Polar residues" evidence="5">
    <location>
        <begin position="1077"/>
        <end position="1094"/>
    </location>
</feature>
<keyword evidence="2" id="KW-0433">Leucine-rich repeat</keyword>
<feature type="region of interest" description="Disordered" evidence="5">
    <location>
        <begin position="600"/>
        <end position="633"/>
    </location>
</feature>
<feature type="region of interest" description="Disordered" evidence="5">
    <location>
        <begin position="139"/>
        <end position="171"/>
    </location>
</feature>
<feature type="region of interest" description="Disordered" evidence="5">
    <location>
        <begin position="224"/>
        <end position="247"/>
    </location>
</feature>
<dbReference type="PANTHER" id="PTHR24113:SF12">
    <property type="entry name" value="RAN GTPASE-ACTIVATING PROTEIN 1"/>
    <property type="match status" value="1"/>
</dbReference>
<dbReference type="InterPro" id="IPR001611">
    <property type="entry name" value="Leu-rich_rpt"/>
</dbReference>
<accession>A0A0F7STC3</accession>
<feature type="compositionally biased region" description="Acidic residues" evidence="5">
    <location>
        <begin position="1124"/>
        <end position="1133"/>
    </location>
</feature>
<name>A0A0F7STC3_PHARH</name>
<keyword evidence="3" id="KW-0677">Repeat</keyword>
<proteinExistence type="predicted"/>
<dbReference type="SMART" id="SM00368">
    <property type="entry name" value="LRR_RI"/>
    <property type="match status" value="8"/>
</dbReference>
<feature type="compositionally biased region" description="Low complexity" evidence="5">
    <location>
        <begin position="604"/>
        <end position="626"/>
    </location>
</feature>
<dbReference type="GO" id="GO:0005829">
    <property type="term" value="C:cytosol"/>
    <property type="evidence" value="ECO:0007669"/>
    <property type="project" value="TreeGrafter"/>
</dbReference>
<feature type="compositionally biased region" description="Polar residues" evidence="5">
    <location>
        <begin position="1"/>
        <end position="32"/>
    </location>
</feature>
<feature type="region of interest" description="Disordered" evidence="5">
    <location>
        <begin position="1075"/>
        <end position="1177"/>
    </location>
</feature>
<evidence type="ECO:0000313" key="6">
    <source>
        <dbReference type="EMBL" id="CED83288.1"/>
    </source>
</evidence>
<dbReference type="AlphaFoldDB" id="A0A0F7STC3"/>
<dbReference type="InterPro" id="IPR027038">
    <property type="entry name" value="RanGap"/>
</dbReference>
<evidence type="ECO:0000256" key="2">
    <source>
        <dbReference type="ARBA" id="ARBA00022614"/>
    </source>
</evidence>
<feature type="compositionally biased region" description="Basic and acidic residues" evidence="5">
    <location>
        <begin position="1155"/>
        <end position="1177"/>
    </location>
</feature>
<dbReference type="GO" id="GO:0005634">
    <property type="term" value="C:nucleus"/>
    <property type="evidence" value="ECO:0007669"/>
    <property type="project" value="TreeGrafter"/>
</dbReference>
<feature type="region of interest" description="Disordered" evidence="5">
    <location>
        <begin position="672"/>
        <end position="710"/>
    </location>
</feature>
<evidence type="ECO:0000256" key="4">
    <source>
        <dbReference type="SAM" id="Coils"/>
    </source>
</evidence>
<evidence type="ECO:0000256" key="5">
    <source>
        <dbReference type="SAM" id="MobiDB-lite"/>
    </source>
</evidence>
<sequence length="1252" mass="135236">MDAPSDASSTGTQVEASSAPTPALVPTSSSPSRVDPKLPTSFDSVSDSVCKPSRTPSSTSSTFDGSVPASGPRIILQPSTQIPTPPVLPPPHRRPPPPMRGILKPPKQAPKGVFASLISRQPRDLVGSLGARLMGETPYSQGAADTRTSGQLQHNQSQQQQYQSNGDGATPQVATTAAGAFFSKAFEKLNMAATMTLNNIQSTSVQQSSSSDFAQNTASASSTSSEITASASNHSLDSSTLPARSSDSIQPERSVFLKRASFHLPSISVVYPILSALPPYSESVAQSREEVEAKYLAKLQEEEGWQYWSSLKLLDLYERACRARDEGVDERIWRALKEVGDVMPPTPRVLDLTGVNLPRFTADALSDVLAIEWGLSKLVLDDCDLFDDALKSILHALLHSQSLPTLSIRSNRRLKTTSWKIIAVYLTQAQNLSLRDLDISDNTFDKKSVDALAEALVCPKEKQKRPDQAEDLEANVRGESLAITEEPGLILVSNDQESDEVEGQVRVEAEPKKTRQVSLLKQRELDRTKSFRDDGTKVGQRQGLETLRVDGCVLRANALESLAQAVRSSNIRNISLRRNKINSLGGVAVALMIKDYPDTNLTTSSSNPFNPSYVNPSSPSSSSSSPFATADKSSGFIGKQASMATTYTPYTPRSRRKLEDLTNGPGGVLPTIPLVVSNSGGGITSRTMPEGYPTGRDDRSIGQTEEGNGKAMSAVNRVLGGMMQSRVRSLDDAQRIGNLVTLDLKGNDLRGGVTYIAQVLKRNRTLKMINLAENRIDVLGLAALAEALKYNSTLDTLDLNHNPCSGPGLEGINGLRTSFTLNTNLKRLFLADTGLTTEGAIALAEFFPEARHLLHLDLTMNQGIEVAGIMALAVGLRSNRLMRCLDLSIPFNNEDVATLSQDILQSCIRNTELAQERTTSKASRAAVWGPIQKSTLARIVKEADTARAVADGQSAVSTPAGKARLTVYEYSPTVVITRSEELIVSLDESVEVHNSLGVVLDEILELIEQAKALRERLEEMIQQSAAVQETQASSEEDKLQVLLGLVDRLTTQLSRAERAKAASDEKKARLEMMKNPISKSSSALGPSGVTSLEVPSTPPHRGSSSSSSRSNEMAVSPNFSIAGDSDDENESEPGDYQFPIQTTRVLSSDGQALAEQKKDASGGTEKESRSSIDSLTDKKRTHWIEEEGEVFRKGVLLGAAEIDEDESEHLSGEQLRKELLDTPVDRSTRRLSSEGLDTSPADLATDTTTTTV</sequence>
<evidence type="ECO:0000256" key="3">
    <source>
        <dbReference type="ARBA" id="ARBA00022737"/>
    </source>
</evidence>
<dbReference type="GO" id="GO:0031267">
    <property type="term" value="F:small GTPase binding"/>
    <property type="evidence" value="ECO:0007669"/>
    <property type="project" value="TreeGrafter"/>
</dbReference>
<feature type="compositionally biased region" description="Polar residues" evidence="5">
    <location>
        <begin position="233"/>
        <end position="247"/>
    </location>
</feature>
<keyword evidence="1" id="KW-0343">GTPase activation</keyword>
<feature type="compositionally biased region" description="Low complexity" evidence="5">
    <location>
        <begin position="52"/>
        <end position="62"/>
    </location>
</feature>
<feature type="compositionally biased region" description="Polar residues" evidence="5">
    <location>
        <begin position="1139"/>
        <end position="1150"/>
    </location>
</feature>
<feature type="compositionally biased region" description="Low complexity" evidence="5">
    <location>
        <begin position="149"/>
        <end position="164"/>
    </location>
</feature>
<dbReference type="Pfam" id="PF13516">
    <property type="entry name" value="LRR_6"/>
    <property type="match status" value="3"/>
</dbReference>
<organism evidence="6">
    <name type="scientific">Phaffia rhodozyma</name>
    <name type="common">Yeast</name>
    <name type="synonym">Xanthophyllomyces dendrorhous</name>
    <dbReference type="NCBI Taxonomy" id="264483"/>
    <lineage>
        <taxon>Eukaryota</taxon>
        <taxon>Fungi</taxon>
        <taxon>Dikarya</taxon>
        <taxon>Basidiomycota</taxon>
        <taxon>Agaricomycotina</taxon>
        <taxon>Tremellomycetes</taxon>
        <taxon>Cystofilobasidiales</taxon>
        <taxon>Mrakiaceae</taxon>
        <taxon>Phaffia</taxon>
    </lineage>
</organism>
<keyword evidence="4" id="KW-0175">Coiled coil</keyword>
<feature type="region of interest" description="Disordered" evidence="5">
    <location>
        <begin position="1"/>
        <end position="108"/>
    </location>
</feature>
<feature type="compositionally biased region" description="Basic and acidic residues" evidence="5">
    <location>
        <begin position="1208"/>
        <end position="1232"/>
    </location>
</feature>
<evidence type="ECO:0000256" key="1">
    <source>
        <dbReference type="ARBA" id="ARBA00022468"/>
    </source>
</evidence>
<dbReference type="SUPFAM" id="SSF52047">
    <property type="entry name" value="RNI-like"/>
    <property type="match status" value="1"/>
</dbReference>
<feature type="region of interest" description="Disordered" evidence="5">
    <location>
        <begin position="1203"/>
        <end position="1252"/>
    </location>
</feature>
<dbReference type="InterPro" id="IPR032675">
    <property type="entry name" value="LRR_dom_sf"/>
</dbReference>
<dbReference type="PANTHER" id="PTHR24113">
    <property type="entry name" value="RAN GTPASE-ACTIVATING PROTEIN 1"/>
    <property type="match status" value="1"/>
</dbReference>
<protein>
    <submittedName>
        <fullName evidence="6">Ribonuclease inhibitor type leucine-rich repeat proteins</fullName>
    </submittedName>
</protein>
<feature type="coiled-coil region" evidence="4">
    <location>
        <begin position="1000"/>
        <end position="1073"/>
    </location>
</feature>